<dbReference type="GO" id="GO:0016747">
    <property type="term" value="F:acyltransferase activity, transferring groups other than amino-acyl groups"/>
    <property type="evidence" value="ECO:0007669"/>
    <property type="project" value="InterPro"/>
</dbReference>
<evidence type="ECO:0000256" key="1">
    <source>
        <dbReference type="ARBA" id="ARBA00022679"/>
    </source>
</evidence>
<comment type="caution">
    <text evidence="4">The sequence shown here is derived from an EMBL/GenBank/DDBJ whole genome shotgun (WGS) entry which is preliminary data.</text>
</comment>
<organism evidence="4 6">
    <name type="scientific">Labedella gwakjiensis</name>
    <dbReference type="NCBI Taxonomy" id="390269"/>
    <lineage>
        <taxon>Bacteria</taxon>
        <taxon>Bacillati</taxon>
        <taxon>Actinomycetota</taxon>
        <taxon>Actinomycetes</taxon>
        <taxon>Micrococcales</taxon>
        <taxon>Microbacteriaceae</taxon>
        <taxon>Labedella</taxon>
    </lineage>
</organism>
<evidence type="ECO:0000259" key="3">
    <source>
        <dbReference type="PROSITE" id="PS51186"/>
    </source>
</evidence>
<evidence type="ECO:0000313" key="5">
    <source>
        <dbReference type="EMBL" id="RUQ87277.1"/>
    </source>
</evidence>
<dbReference type="PANTHER" id="PTHR43877">
    <property type="entry name" value="AMINOALKYLPHOSPHONATE N-ACETYLTRANSFERASE-RELATED-RELATED"/>
    <property type="match status" value="1"/>
</dbReference>
<dbReference type="EMBL" id="PYAU01000001">
    <property type="protein sequence ID" value="PSL38178.1"/>
    <property type="molecule type" value="Genomic_DNA"/>
</dbReference>
<reference evidence="5 7" key="2">
    <citation type="submission" date="2018-12" db="EMBL/GenBank/DDBJ databases">
        <authorList>
            <person name="hu s."/>
            <person name="Xu Y."/>
            <person name="Xu B."/>
            <person name="Li F."/>
        </authorList>
    </citation>
    <scope>NUCLEOTIDE SEQUENCE [LARGE SCALE GENOMIC DNA]</scope>
    <source>
        <strain evidence="5 7">KSW2-17</strain>
    </source>
</reference>
<reference evidence="4 6" key="1">
    <citation type="submission" date="2018-03" db="EMBL/GenBank/DDBJ databases">
        <title>Genomic Encyclopedia of Archaeal and Bacterial Type Strains, Phase II (KMG-II): from individual species to whole genera.</title>
        <authorList>
            <person name="Goeker M."/>
        </authorList>
    </citation>
    <scope>NUCLEOTIDE SEQUENCE [LARGE SCALE GENOMIC DNA]</scope>
    <source>
        <strain evidence="4 6">DSM 21548</strain>
    </source>
</reference>
<dbReference type="CDD" id="cd04301">
    <property type="entry name" value="NAT_SF"/>
    <property type="match status" value="1"/>
</dbReference>
<keyword evidence="1" id="KW-0808">Transferase</keyword>
<dbReference type="AlphaFoldDB" id="A0A2P8GW40"/>
<dbReference type="GO" id="GO:0005840">
    <property type="term" value="C:ribosome"/>
    <property type="evidence" value="ECO:0007669"/>
    <property type="project" value="UniProtKB-KW"/>
</dbReference>
<dbReference type="Proteomes" id="UP000241203">
    <property type="component" value="Unassembled WGS sequence"/>
</dbReference>
<accession>A0A2P8GW40</accession>
<gene>
    <name evidence="4" type="ORF">CLV49_1792</name>
    <name evidence="5" type="ORF">ELQ93_10245</name>
</gene>
<dbReference type="SUPFAM" id="SSF55729">
    <property type="entry name" value="Acyl-CoA N-acyltransferases (Nat)"/>
    <property type="match status" value="1"/>
</dbReference>
<feature type="domain" description="N-acetyltransferase" evidence="3">
    <location>
        <begin position="1"/>
        <end position="165"/>
    </location>
</feature>
<dbReference type="InterPro" id="IPR000182">
    <property type="entry name" value="GNAT_dom"/>
</dbReference>
<dbReference type="InterPro" id="IPR050832">
    <property type="entry name" value="Bact_Acetyltransf"/>
</dbReference>
<keyword evidence="4" id="KW-0687">Ribonucleoprotein</keyword>
<dbReference type="PROSITE" id="PS51186">
    <property type="entry name" value="GNAT"/>
    <property type="match status" value="1"/>
</dbReference>
<dbReference type="OrthoDB" id="119501at2"/>
<evidence type="ECO:0000256" key="2">
    <source>
        <dbReference type="ARBA" id="ARBA00023315"/>
    </source>
</evidence>
<evidence type="ECO:0000313" key="4">
    <source>
        <dbReference type="EMBL" id="PSL38178.1"/>
    </source>
</evidence>
<sequence>MESRTATEDDVDAIVALVAHAYRGTGGEPGWTTEAHLFTGPRADAALVRETMRSPGNTLIVAEDHGTVVGCCTVTDQGETDQGRTAYFGLFAVSPNVQGAGLGKALLAEAERVAREVLGATAMIMTVISTRDDLLAWYERRGYRRTGEITPFPAEHAVFLRPGVVVELETLAKQLGGTTVIHGTDDPSRALG</sequence>
<dbReference type="Proteomes" id="UP000268291">
    <property type="component" value="Unassembled WGS sequence"/>
</dbReference>
<name>A0A2P8GW40_9MICO</name>
<dbReference type="PANTHER" id="PTHR43877:SF2">
    <property type="entry name" value="AMINOALKYLPHOSPHONATE N-ACETYLTRANSFERASE-RELATED"/>
    <property type="match status" value="1"/>
</dbReference>
<dbReference type="RefSeq" id="WP_106563228.1">
    <property type="nucleotide sequence ID" value="NZ_PYAU01000001.1"/>
</dbReference>
<dbReference type="Pfam" id="PF00583">
    <property type="entry name" value="Acetyltransf_1"/>
    <property type="match status" value="1"/>
</dbReference>
<dbReference type="InterPro" id="IPR016181">
    <property type="entry name" value="Acyl_CoA_acyltransferase"/>
</dbReference>
<keyword evidence="2" id="KW-0012">Acyltransferase</keyword>
<proteinExistence type="predicted"/>
<evidence type="ECO:0000313" key="6">
    <source>
        <dbReference type="Proteomes" id="UP000241203"/>
    </source>
</evidence>
<protein>
    <submittedName>
        <fullName evidence="5">GNAT family N-acetyltransferase</fullName>
    </submittedName>
    <submittedName>
        <fullName evidence="4">Ribosomal protein S18 acetylase RimI-like enzyme</fullName>
    </submittedName>
</protein>
<keyword evidence="4" id="KW-0689">Ribosomal protein</keyword>
<evidence type="ECO:0000313" key="7">
    <source>
        <dbReference type="Proteomes" id="UP000268291"/>
    </source>
</evidence>
<dbReference type="EMBL" id="RZGY01000001">
    <property type="protein sequence ID" value="RUQ87277.1"/>
    <property type="molecule type" value="Genomic_DNA"/>
</dbReference>
<dbReference type="Gene3D" id="3.40.630.30">
    <property type="match status" value="1"/>
</dbReference>
<keyword evidence="7" id="KW-1185">Reference proteome</keyword>